<evidence type="ECO:0000256" key="3">
    <source>
        <dbReference type="ARBA" id="ARBA00022553"/>
    </source>
</evidence>
<keyword evidence="7" id="KW-0249">Electron transport</keyword>
<evidence type="ECO:0000256" key="13">
    <source>
        <dbReference type="SAM" id="Phobius"/>
    </source>
</evidence>
<evidence type="ECO:0000256" key="5">
    <source>
        <dbReference type="ARBA" id="ARBA00022729"/>
    </source>
</evidence>
<feature type="region of interest" description="Disordered" evidence="12">
    <location>
        <begin position="209"/>
        <end position="273"/>
    </location>
</feature>
<dbReference type="OrthoDB" id="7869097at2759"/>
<feature type="compositionally biased region" description="Basic and acidic residues" evidence="12">
    <location>
        <begin position="220"/>
        <end position="234"/>
    </location>
</feature>
<dbReference type="Proteomes" id="UP000318571">
    <property type="component" value="Chromosome 7"/>
</dbReference>
<keyword evidence="9 13" id="KW-0472">Membrane</keyword>
<proteinExistence type="predicted"/>
<dbReference type="GO" id="GO:0015036">
    <property type="term" value="F:disulfide oxidoreductase activity"/>
    <property type="evidence" value="ECO:0007669"/>
    <property type="project" value="TreeGrafter"/>
</dbReference>
<gene>
    <name evidence="16" type="ORF">TCAL_03113</name>
</gene>
<evidence type="ECO:0000313" key="17">
    <source>
        <dbReference type="Proteomes" id="UP000318571"/>
    </source>
</evidence>
<dbReference type="SUPFAM" id="SSF52833">
    <property type="entry name" value="Thioredoxin-like"/>
    <property type="match status" value="1"/>
</dbReference>
<dbReference type="PANTHER" id="PTHR46107">
    <property type="entry name" value="DUMPY: SHORTER THAN WILD-TYPE"/>
    <property type="match status" value="1"/>
</dbReference>
<dbReference type="GO" id="GO:0005789">
    <property type="term" value="C:endoplasmic reticulum membrane"/>
    <property type="evidence" value="ECO:0007669"/>
    <property type="project" value="UniProtKB-SubCell"/>
</dbReference>
<keyword evidence="8 13" id="KW-1133">Transmembrane helix</keyword>
<evidence type="ECO:0000259" key="15">
    <source>
        <dbReference type="PROSITE" id="PS51352"/>
    </source>
</evidence>
<feature type="chain" id="PRO_5021990452" description="Thioredoxin domain-containing protein" evidence="14">
    <location>
        <begin position="25"/>
        <end position="273"/>
    </location>
</feature>
<evidence type="ECO:0000256" key="10">
    <source>
        <dbReference type="ARBA" id="ARBA00023157"/>
    </source>
</evidence>
<feature type="transmembrane region" description="Helical" evidence="13">
    <location>
        <begin position="177"/>
        <end position="202"/>
    </location>
</feature>
<comment type="caution">
    <text evidence="16">The sequence shown here is derived from an EMBL/GenBank/DDBJ whole genome shotgun (WGS) entry which is preliminary data.</text>
</comment>
<evidence type="ECO:0000256" key="7">
    <source>
        <dbReference type="ARBA" id="ARBA00022982"/>
    </source>
</evidence>
<accession>A0A553P4H1</accession>
<comment type="subcellular location">
    <subcellularLocation>
        <location evidence="1">Endoplasmic reticulum membrane</location>
        <topology evidence="1">Single-pass type I membrane protein</topology>
    </subcellularLocation>
</comment>
<evidence type="ECO:0000256" key="11">
    <source>
        <dbReference type="ARBA" id="ARBA00023284"/>
    </source>
</evidence>
<dbReference type="PROSITE" id="PS51352">
    <property type="entry name" value="THIOREDOXIN_2"/>
    <property type="match status" value="1"/>
</dbReference>
<dbReference type="Pfam" id="PF00085">
    <property type="entry name" value="Thioredoxin"/>
    <property type="match status" value="1"/>
</dbReference>
<keyword evidence="5 14" id="KW-0732">Signal</keyword>
<evidence type="ECO:0000256" key="9">
    <source>
        <dbReference type="ARBA" id="ARBA00023136"/>
    </source>
</evidence>
<evidence type="ECO:0000256" key="4">
    <source>
        <dbReference type="ARBA" id="ARBA00022692"/>
    </source>
</evidence>
<evidence type="ECO:0000256" key="8">
    <source>
        <dbReference type="ARBA" id="ARBA00022989"/>
    </source>
</evidence>
<dbReference type="Gene3D" id="3.40.30.10">
    <property type="entry name" value="Glutaredoxin"/>
    <property type="match status" value="1"/>
</dbReference>
<feature type="compositionally biased region" description="Basic residues" evidence="12">
    <location>
        <begin position="264"/>
        <end position="273"/>
    </location>
</feature>
<evidence type="ECO:0000256" key="2">
    <source>
        <dbReference type="ARBA" id="ARBA00022448"/>
    </source>
</evidence>
<dbReference type="PROSITE" id="PS00194">
    <property type="entry name" value="THIOREDOXIN_1"/>
    <property type="match status" value="1"/>
</dbReference>
<organism evidence="16 17">
    <name type="scientific">Tigriopus californicus</name>
    <name type="common">Marine copepod</name>
    <dbReference type="NCBI Taxonomy" id="6832"/>
    <lineage>
        <taxon>Eukaryota</taxon>
        <taxon>Metazoa</taxon>
        <taxon>Ecdysozoa</taxon>
        <taxon>Arthropoda</taxon>
        <taxon>Crustacea</taxon>
        <taxon>Multicrustacea</taxon>
        <taxon>Hexanauplia</taxon>
        <taxon>Copepoda</taxon>
        <taxon>Harpacticoida</taxon>
        <taxon>Harpacticidae</taxon>
        <taxon>Tigriopus</taxon>
    </lineage>
</organism>
<keyword evidence="3" id="KW-0597">Phosphoprotein</keyword>
<protein>
    <recommendedName>
        <fullName evidence="15">Thioredoxin domain-containing protein</fullName>
    </recommendedName>
</protein>
<dbReference type="InterPro" id="IPR036249">
    <property type="entry name" value="Thioredoxin-like_sf"/>
</dbReference>
<keyword evidence="11" id="KW-0676">Redox-active center</keyword>
<dbReference type="OMA" id="FRQYKGS"/>
<evidence type="ECO:0000256" key="6">
    <source>
        <dbReference type="ARBA" id="ARBA00022824"/>
    </source>
</evidence>
<dbReference type="InterPro" id="IPR017937">
    <property type="entry name" value="Thioredoxin_CS"/>
</dbReference>
<sequence>MSMRVWALCWVCLAWLAVVPVVESKVVLVGEDDWKMLLEGEWMIEFFAPWCPACRALHRTWEEFSTWTHDLGLDGVAQVDVTENPGLSGRFVVTALPTIYHVKDGVFRQYRGARDKDSFISFVEDKQWQQLDPIPSWKNPDSFQMTAVSYFFKMSMALRNIHTVITEDYGYPYWVSYVSFAVATIILGAVLGLALVCCIDLINPPKRDSHYHEIVPPSDAQKKKDDDLHDKNRDDSDDQDELPEDEQEGEGVEKKAGPSESGAVRKRRAKRAD</sequence>
<feature type="signal peptide" evidence="14">
    <location>
        <begin position="1"/>
        <end position="24"/>
    </location>
</feature>
<feature type="domain" description="Thioredoxin" evidence="15">
    <location>
        <begin position="13"/>
        <end position="128"/>
    </location>
</feature>
<evidence type="ECO:0000256" key="14">
    <source>
        <dbReference type="SAM" id="SignalP"/>
    </source>
</evidence>
<dbReference type="STRING" id="6832.A0A553P4H1"/>
<reference evidence="16 17" key="1">
    <citation type="journal article" date="2018" name="Nat. Ecol. Evol.">
        <title>Genomic signatures of mitonuclear coevolution across populations of Tigriopus californicus.</title>
        <authorList>
            <person name="Barreto F.S."/>
            <person name="Watson E.T."/>
            <person name="Lima T.G."/>
            <person name="Willett C.S."/>
            <person name="Edmands S."/>
            <person name="Li W."/>
            <person name="Burton R.S."/>
        </authorList>
    </citation>
    <scope>NUCLEOTIDE SEQUENCE [LARGE SCALE GENOMIC DNA]</scope>
    <source>
        <strain evidence="16 17">San Diego</strain>
    </source>
</reference>
<name>A0A553P4H1_TIGCA</name>
<evidence type="ECO:0000256" key="12">
    <source>
        <dbReference type="SAM" id="MobiDB-lite"/>
    </source>
</evidence>
<dbReference type="InterPro" id="IPR052454">
    <property type="entry name" value="TMX_domain-containing"/>
</dbReference>
<keyword evidence="10" id="KW-1015">Disulfide bond</keyword>
<evidence type="ECO:0000256" key="1">
    <source>
        <dbReference type="ARBA" id="ARBA00004115"/>
    </source>
</evidence>
<dbReference type="EMBL" id="VCGU01000008">
    <property type="protein sequence ID" value="TRY72586.1"/>
    <property type="molecule type" value="Genomic_DNA"/>
</dbReference>
<keyword evidence="17" id="KW-1185">Reference proteome</keyword>
<keyword evidence="2" id="KW-0813">Transport</keyword>
<evidence type="ECO:0000313" key="16">
    <source>
        <dbReference type="EMBL" id="TRY72586.1"/>
    </source>
</evidence>
<dbReference type="AlphaFoldDB" id="A0A553P4H1"/>
<feature type="compositionally biased region" description="Acidic residues" evidence="12">
    <location>
        <begin position="235"/>
        <end position="250"/>
    </location>
</feature>
<keyword evidence="6" id="KW-0256">Endoplasmic reticulum</keyword>
<dbReference type="InterPro" id="IPR013766">
    <property type="entry name" value="Thioredoxin_domain"/>
</dbReference>
<dbReference type="PANTHER" id="PTHR46107:SF3">
    <property type="entry name" value="THIOREDOXIN DOMAIN-CONTAINING PROTEIN"/>
    <property type="match status" value="1"/>
</dbReference>
<keyword evidence="4 13" id="KW-0812">Transmembrane</keyword>